<protein>
    <submittedName>
        <fullName evidence="3">Dehydrogenase</fullName>
    </submittedName>
</protein>
<reference evidence="4" key="1">
    <citation type="submission" date="2010-08" db="EMBL/GenBank/DDBJ databases">
        <title>Genome sequence of Parvularcula bermudensis HTCC2503.</title>
        <authorList>
            <person name="Kang D.-M."/>
            <person name="Oh H.-M."/>
            <person name="Cho J.-C."/>
        </authorList>
    </citation>
    <scope>NUCLEOTIDE SEQUENCE [LARGE SCALE GENOMIC DNA]</scope>
    <source>
        <strain evidence="4">ATCC BAA-594 / HTCC2503 / KCTC 12087</strain>
    </source>
</reference>
<dbReference type="HOGENOM" id="CLU_012253_1_0_5"/>
<accession>E0TFP8</accession>
<name>E0TFP8_PARBH</name>
<reference evidence="3 4" key="2">
    <citation type="journal article" date="2011" name="J. Bacteriol.">
        <title>Complete genome sequence of strain HTCC2503T of Parvularcula bermudensis, the type species of the order "Parvularculales" in the class Alphaproteobacteria.</title>
        <authorList>
            <person name="Oh H.M."/>
            <person name="Kang I."/>
            <person name="Vergin K.L."/>
            <person name="Kang D."/>
            <person name="Rhee K.H."/>
            <person name="Giovannoni S.J."/>
            <person name="Cho J.C."/>
        </authorList>
    </citation>
    <scope>NUCLEOTIDE SEQUENCE [LARGE SCALE GENOMIC DNA]</scope>
    <source>
        <strain evidence="4">ATCC BAA-594 / HTCC2503 / KCTC 12087</strain>
    </source>
</reference>
<dbReference type="STRING" id="314260.PB2503_04942"/>
<dbReference type="Gene3D" id="2.120.10.30">
    <property type="entry name" value="TolB, C-terminal domain"/>
    <property type="match status" value="1"/>
</dbReference>
<dbReference type="Pfam" id="PF07995">
    <property type="entry name" value="GSDH"/>
    <property type="match status" value="1"/>
</dbReference>
<dbReference type="InterPro" id="IPR011042">
    <property type="entry name" value="6-blade_b-propeller_TolB-like"/>
</dbReference>
<keyword evidence="4" id="KW-1185">Reference proteome</keyword>
<evidence type="ECO:0000313" key="4">
    <source>
        <dbReference type="Proteomes" id="UP000001302"/>
    </source>
</evidence>
<dbReference type="PANTHER" id="PTHR19328">
    <property type="entry name" value="HEDGEHOG-INTERACTING PROTEIN"/>
    <property type="match status" value="1"/>
</dbReference>
<feature type="signal peptide" evidence="1">
    <location>
        <begin position="1"/>
        <end position="20"/>
    </location>
</feature>
<sequence>MRSAIHIVGLSVLMSLPACSEEPPSAQGPAEGPFDVEVVAQFTQPWAMTFLPDGRFLVTEKPGSLKWGTQEGFVSDPIEGVPSVDYGGQGGLGDVIVHPDFADNGLVYLSFVEAGEDNTRGAAVMRARLSLTEKGGALSDETIIWRQTPKVTGRGHYSHRLLFSPDGDYLFITSGDRQEQAPAQDLSNTLGAVIRLTPEGEVPEDNPFADKGGVTAQIWSYGHRNMLGIAFDADGVLWEHEMGPRGGDEFQRIDRGANYGWPEVSYGDNYNGVPIPPHEPRDPTYRHPDEWWNPVISPSGMVIYQGEAFPTWQGSALIGGLSSESLIRVSFDCELSGREICEAERFNMGQRIREVEEGTDGTVFLLEDQRSRGGAGGRLLKLTPAG</sequence>
<dbReference type="EMBL" id="CP002156">
    <property type="protein sequence ID" value="ADM09063.1"/>
    <property type="molecule type" value="Genomic_DNA"/>
</dbReference>
<keyword evidence="1" id="KW-0732">Signal</keyword>
<dbReference type="AlphaFoldDB" id="E0TFP8"/>
<gene>
    <name evidence="3" type="ordered locus">PB2503_04942</name>
</gene>
<evidence type="ECO:0000259" key="2">
    <source>
        <dbReference type="Pfam" id="PF07995"/>
    </source>
</evidence>
<dbReference type="OrthoDB" id="9770043at2"/>
<dbReference type="InterPro" id="IPR011041">
    <property type="entry name" value="Quinoprot_gluc/sorb_DH_b-prop"/>
</dbReference>
<dbReference type="eggNOG" id="COG2133">
    <property type="taxonomic scope" value="Bacteria"/>
</dbReference>
<organism evidence="3 4">
    <name type="scientific">Parvularcula bermudensis (strain ATCC BAA-594 / HTCC2503 / KCTC 12087)</name>
    <dbReference type="NCBI Taxonomy" id="314260"/>
    <lineage>
        <taxon>Bacteria</taxon>
        <taxon>Pseudomonadati</taxon>
        <taxon>Pseudomonadota</taxon>
        <taxon>Alphaproteobacteria</taxon>
        <taxon>Parvularculales</taxon>
        <taxon>Parvularculaceae</taxon>
        <taxon>Parvularcula</taxon>
    </lineage>
</organism>
<evidence type="ECO:0000256" key="1">
    <source>
        <dbReference type="SAM" id="SignalP"/>
    </source>
</evidence>
<dbReference type="KEGG" id="pbr:PB2503_04942"/>
<feature type="domain" description="Glucose/Sorbosone dehydrogenase" evidence="2">
    <location>
        <begin position="43"/>
        <end position="371"/>
    </location>
</feature>
<dbReference type="SUPFAM" id="SSF50952">
    <property type="entry name" value="Soluble quinoprotein glucose dehydrogenase"/>
    <property type="match status" value="1"/>
</dbReference>
<dbReference type="InterPro" id="IPR012938">
    <property type="entry name" value="Glc/Sorbosone_DH"/>
</dbReference>
<proteinExistence type="predicted"/>
<evidence type="ECO:0000313" key="3">
    <source>
        <dbReference type="EMBL" id="ADM09063.1"/>
    </source>
</evidence>
<dbReference type="RefSeq" id="WP_013300037.1">
    <property type="nucleotide sequence ID" value="NC_014414.1"/>
</dbReference>
<feature type="chain" id="PRO_5003140648" evidence="1">
    <location>
        <begin position="21"/>
        <end position="386"/>
    </location>
</feature>
<dbReference type="PANTHER" id="PTHR19328:SF75">
    <property type="entry name" value="ALDOSE SUGAR DEHYDROGENASE YLII"/>
    <property type="match status" value="1"/>
</dbReference>
<dbReference type="Proteomes" id="UP000001302">
    <property type="component" value="Chromosome"/>
</dbReference>